<evidence type="ECO:0000259" key="8">
    <source>
        <dbReference type="Pfam" id="PF00924"/>
    </source>
</evidence>
<dbReference type="OrthoDB" id="9809206at2"/>
<dbReference type="Gene3D" id="2.30.30.60">
    <property type="match status" value="1"/>
</dbReference>
<keyword evidence="3" id="KW-1003">Cell membrane</keyword>
<comment type="subcellular location">
    <subcellularLocation>
        <location evidence="1">Cell membrane</location>
        <topology evidence="1">Multi-pass membrane protein</topology>
    </subcellularLocation>
</comment>
<dbReference type="InterPro" id="IPR045275">
    <property type="entry name" value="MscS_archaea/bacteria_type"/>
</dbReference>
<evidence type="ECO:0000256" key="6">
    <source>
        <dbReference type="ARBA" id="ARBA00023136"/>
    </source>
</evidence>
<evidence type="ECO:0000256" key="5">
    <source>
        <dbReference type="ARBA" id="ARBA00022989"/>
    </source>
</evidence>
<keyword evidence="4 7" id="KW-0812">Transmembrane</keyword>
<evidence type="ECO:0000256" key="4">
    <source>
        <dbReference type="ARBA" id="ARBA00022692"/>
    </source>
</evidence>
<evidence type="ECO:0000256" key="1">
    <source>
        <dbReference type="ARBA" id="ARBA00004651"/>
    </source>
</evidence>
<dbReference type="Gene3D" id="1.10.287.1260">
    <property type="match status" value="1"/>
</dbReference>
<dbReference type="AlphaFoldDB" id="A0A379C5N4"/>
<feature type="transmembrane region" description="Helical" evidence="7">
    <location>
        <begin position="74"/>
        <end position="97"/>
    </location>
</feature>
<gene>
    <name evidence="9" type="primary">mscS</name>
    <name evidence="9" type="ORF">NCTC13149_01284</name>
</gene>
<comment type="similarity">
    <text evidence="2">Belongs to the MscS (TC 1.A.23) family.</text>
</comment>
<dbReference type="Proteomes" id="UP000255517">
    <property type="component" value="Unassembled WGS sequence"/>
</dbReference>
<keyword evidence="5 7" id="KW-1133">Transmembrane helix</keyword>
<feature type="domain" description="Mechanosensitive ion channel MscS" evidence="8">
    <location>
        <begin position="124"/>
        <end position="191"/>
    </location>
</feature>
<dbReference type="InterPro" id="IPR008910">
    <property type="entry name" value="MSC_TM_helix"/>
</dbReference>
<dbReference type="SUPFAM" id="SSF82861">
    <property type="entry name" value="Mechanosensitive channel protein MscS (YggB), transmembrane region"/>
    <property type="match status" value="1"/>
</dbReference>
<evidence type="ECO:0000256" key="7">
    <source>
        <dbReference type="SAM" id="Phobius"/>
    </source>
</evidence>
<feature type="transmembrane region" description="Helical" evidence="7">
    <location>
        <begin position="41"/>
        <end position="62"/>
    </location>
</feature>
<name>A0A379C5N4_9FIRM</name>
<dbReference type="InterPro" id="IPR011014">
    <property type="entry name" value="MscS_channel_TM-2"/>
</dbReference>
<accession>A0A379C5N4</accession>
<reference evidence="9 10" key="1">
    <citation type="submission" date="2018-06" db="EMBL/GenBank/DDBJ databases">
        <authorList>
            <consortium name="Pathogen Informatics"/>
            <person name="Doyle S."/>
        </authorList>
    </citation>
    <scope>NUCLEOTIDE SEQUENCE [LARGE SCALE GENOMIC DNA]</scope>
    <source>
        <strain evidence="9 10">NCTC13149</strain>
    </source>
</reference>
<dbReference type="InterPro" id="IPR010920">
    <property type="entry name" value="LSM_dom_sf"/>
</dbReference>
<dbReference type="GO" id="GO:0008381">
    <property type="term" value="F:mechanosensitive monoatomic ion channel activity"/>
    <property type="evidence" value="ECO:0007669"/>
    <property type="project" value="InterPro"/>
</dbReference>
<dbReference type="STRING" id="1122949.GCA_000378725_01022"/>
<protein>
    <submittedName>
        <fullName evidence="9">Small-conductance mechanosensitive channel</fullName>
    </submittedName>
</protein>
<dbReference type="SUPFAM" id="SSF50182">
    <property type="entry name" value="Sm-like ribonucleoproteins"/>
    <property type="match status" value="1"/>
</dbReference>
<dbReference type="EMBL" id="UGSZ01000001">
    <property type="protein sequence ID" value="SUB57441.1"/>
    <property type="molecule type" value="Genomic_DNA"/>
</dbReference>
<dbReference type="PANTHER" id="PTHR30221">
    <property type="entry name" value="SMALL-CONDUCTANCE MECHANOSENSITIVE CHANNEL"/>
    <property type="match status" value="1"/>
</dbReference>
<keyword evidence="6 7" id="KW-0472">Membrane</keyword>
<dbReference type="RefSeq" id="WP_019034790.1">
    <property type="nucleotide sequence ID" value="NZ_UGSZ01000001.1"/>
</dbReference>
<proteinExistence type="inferred from homology"/>
<evidence type="ECO:0000313" key="9">
    <source>
        <dbReference type="EMBL" id="SUB57441.1"/>
    </source>
</evidence>
<evidence type="ECO:0000256" key="2">
    <source>
        <dbReference type="ARBA" id="ARBA00008017"/>
    </source>
</evidence>
<dbReference type="GO" id="GO:0005886">
    <property type="term" value="C:plasma membrane"/>
    <property type="evidence" value="ECO:0007669"/>
    <property type="project" value="UniProtKB-SubCell"/>
</dbReference>
<organism evidence="9 10">
    <name type="scientific">Peptoniphilus lacrimalis</name>
    <dbReference type="NCBI Taxonomy" id="33031"/>
    <lineage>
        <taxon>Bacteria</taxon>
        <taxon>Bacillati</taxon>
        <taxon>Bacillota</taxon>
        <taxon>Tissierellia</taxon>
        <taxon>Tissierellales</taxon>
        <taxon>Peptoniphilaceae</taxon>
        <taxon>Peptoniphilus</taxon>
    </lineage>
</organism>
<dbReference type="InterPro" id="IPR011066">
    <property type="entry name" value="MscS_channel_C_sf"/>
</dbReference>
<evidence type="ECO:0000313" key="10">
    <source>
        <dbReference type="Proteomes" id="UP000255517"/>
    </source>
</evidence>
<dbReference type="Gene3D" id="3.30.70.100">
    <property type="match status" value="1"/>
</dbReference>
<dbReference type="InterPro" id="IPR006685">
    <property type="entry name" value="MscS_channel_2nd"/>
</dbReference>
<dbReference type="Pfam" id="PF00924">
    <property type="entry name" value="MS_channel_2nd"/>
    <property type="match status" value="1"/>
</dbReference>
<dbReference type="InterPro" id="IPR023408">
    <property type="entry name" value="MscS_beta-dom_sf"/>
</dbReference>
<dbReference type="Pfam" id="PF05552">
    <property type="entry name" value="MS_channel_1st_1"/>
    <property type="match status" value="1"/>
</dbReference>
<dbReference type="SUPFAM" id="SSF82689">
    <property type="entry name" value="Mechanosensitive channel protein MscS (YggB), C-terminal domain"/>
    <property type="match status" value="1"/>
</dbReference>
<evidence type="ECO:0000256" key="3">
    <source>
        <dbReference type="ARBA" id="ARBA00022475"/>
    </source>
</evidence>
<sequence>MKDLLAWAGKNQANKLEDVINDAKNPTFWESIDWSDILKKFAFALIIFIIGYYVLKVINLLIRKIMNRHNINKGLTHFLIKFFSFFYLFVLFTIIAGNLGFKITSLITLIGSLGLAIGLAMQGSLQDLASGILIVTLNNFRVGDYVYVGENDNLLKVYSINLFNSLFKNSSNHIVSFPNSYLTKNKITNLSTLDYVYCSYYFHVPVDVDVELIKTLCKEVLDKEELIIHDQDYLIKISEITDYSLKFLMSGQVKAKDLLACQGNLLEGMRLAFKDHGIKVPHQKFIISNEE</sequence>
<dbReference type="PANTHER" id="PTHR30221:SF8">
    <property type="entry name" value="SMALL-CONDUCTANCE MECHANOSENSITIVE CHANNEL"/>
    <property type="match status" value="1"/>
</dbReference>